<dbReference type="EMBL" id="VFPM01000002">
    <property type="protein sequence ID" value="TQM62116.1"/>
    <property type="molecule type" value="Genomic_DNA"/>
</dbReference>
<evidence type="ECO:0000313" key="3">
    <source>
        <dbReference type="Proteomes" id="UP000316747"/>
    </source>
</evidence>
<evidence type="ECO:0000256" key="1">
    <source>
        <dbReference type="SAM" id="MobiDB-lite"/>
    </source>
</evidence>
<feature type="compositionally biased region" description="Low complexity" evidence="1">
    <location>
        <begin position="25"/>
        <end position="37"/>
    </location>
</feature>
<sequence>MLTVALVLTGCSKDPAATTAPTAAATAPAAASTSPSTGVTAPETSESDVVRARSGDFGVVPPEAWAEATDRAGDVQGLDMVLLSSRKVGGFSTNLVVLTSAGDDAALEAEIAKGREQMGAAGRTVTETPDKQVAGSTATGFQTAFEQQGVKVVARSYGLTRGGKVYLLTLSSAEQEADHAMTELDEILASWTWS</sequence>
<comment type="caution">
    <text evidence="2">The sequence shown here is derived from an EMBL/GenBank/DDBJ whole genome shotgun (WGS) entry which is preliminary data.</text>
</comment>
<dbReference type="Gene3D" id="3.40.1000.10">
    <property type="entry name" value="Mog1/PsbP, alpha/beta/alpha sandwich"/>
    <property type="match status" value="1"/>
</dbReference>
<gene>
    <name evidence="2" type="ORF">FBY41_2144</name>
</gene>
<name>A0A543HUV3_9MICO</name>
<evidence type="ECO:0008006" key="4">
    <source>
        <dbReference type="Google" id="ProtNLM"/>
    </source>
</evidence>
<proteinExistence type="predicted"/>
<feature type="region of interest" description="Disordered" evidence="1">
    <location>
        <begin position="25"/>
        <end position="49"/>
    </location>
</feature>
<dbReference type="AlphaFoldDB" id="A0A543HUV3"/>
<dbReference type="Proteomes" id="UP000316747">
    <property type="component" value="Unassembled WGS sequence"/>
</dbReference>
<protein>
    <recommendedName>
        <fullName evidence="4">Lipoprotein LpqN</fullName>
    </recommendedName>
</protein>
<keyword evidence="3" id="KW-1185">Reference proteome</keyword>
<organism evidence="2 3">
    <name type="scientific">Humibacillus xanthopallidus</name>
    <dbReference type="NCBI Taxonomy" id="412689"/>
    <lineage>
        <taxon>Bacteria</taxon>
        <taxon>Bacillati</taxon>
        <taxon>Actinomycetota</taxon>
        <taxon>Actinomycetes</taxon>
        <taxon>Micrococcales</taxon>
        <taxon>Intrasporangiaceae</taxon>
        <taxon>Humibacillus</taxon>
    </lineage>
</organism>
<reference evidence="2 3" key="1">
    <citation type="submission" date="2019-06" db="EMBL/GenBank/DDBJ databases">
        <title>Genome sequencing of plant associated microbes to promote plant fitness in Sorghum bicolor and Oryza sativa.</title>
        <authorList>
            <person name="Coleman-Derr D."/>
        </authorList>
    </citation>
    <scope>NUCLEOTIDE SEQUENCE [LARGE SCALE GENOMIC DNA]</scope>
    <source>
        <strain evidence="2 3">KV-663</strain>
    </source>
</reference>
<evidence type="ECO:0000313" key="2">
    <source>
        <dbReference type="EMBL" id="TQM62116.1"/>
    </source>
</evidence>
<dbReference type="OrthoDB" id="4863980at2"/>
<accession>A0A543HUV3</accession>